<dbReference type="Proteomes" id="UP000006852">
    <property type="component" value="Plasmid pTRESU01"/>
</dbReference>
<evidence type="ECO:0000313" key="2">
    <source>
        <dbReference type="Proteomes" id="UP000006852"/>
    </source>
</evidence>
<dbReference type="KEGG" id="tsu:Tresu_2623"/>
<dbReference type="RefSeq" id="WP_013702732.1">
    <property type="nucleotide sequence ID" value="NC_015386.1"/>
</dbReference>
<organism evidence="1 2">
    <name type="scientific">Treponema succinifaciens (strain ATCC 33096 / DSM 2489 / 6091)</name>
    <dbReference type="NCBI Taxonomy" id="869209"/>
    <lineage>
        <taxon>Bacteria</taxon>
        <taxon>Pseudomonadati</taxon>
        <taxon>Spirochaetota</taxon>
        <taxon>Spirochaetia</taxon>
        <taxon>Spirochaetales</taxon>
        <taxon>Treponemataceae</taxon>
        <taxon>Treponema</taxon>
    </lineage>
</organism>
<dbReference type="GeneID" id="302999894"/>
<name>F2NYI5_TRES6</name>
<dbReference type="HOGENOM" id="CLU_860361_0_0_12"/>
<sequence length="323" mass="36464">MSDNVNNVLVETINNDKMGKTISTIAAEILTPFGLNSDKFVYAEIICWLREKLKCDVILSGQKYYVLSEVATVEDLFKLIGTEIPVAKLATIDINFPRVDSAGIYYDMNGNFIKTEGSENEWESVYVKENGNSKYVGSIKDFETMTAALYGETDEKNYTLEEMQAIGDVIINRSELMKTTVTKEIQAPGQVNGYYDNDSQGITRRGRTLNNNARLRTSRNATITTILGTSKGKSNGAYWWYGADIKSNMHNKEWGIHYTDPKHDIYKTGDTTVGPFQEHWQPSGKNRGEPWNHKLDSTAAYGGTVFWKKNSNYQDVTDNKVYP</sequence>
<dbReference type="EMBL" id="CP002632">
    <property type="protein sequence ID" value="AEB15484.1"/>
    <property type="molecule type" value="Genomic_DNA"/>
</dbReference>
<protein>
    <submittedName>
        <fullName evidence="1">Uncharacterized protein</fullName>
    </submittedName>
</protein>
<geneLocation type="plasmid" evidence="1 2">
    <name>pTRESU01</name>
</geneLocation>
<proteinExistence type="predicted"/>
<reference evidence="2" key="1">
    <citation type="submission" date="2011-04" db="EMBL/GenBank/DDBJ databases">
        <title>The complete genome of plasmid of Treponema succinifaciens DSM 2489.</title>
        <authorList>
            <person name="Lucas S."/>
            <person name="Copeland A."/>
            <person name="Lapidus A."/>
            <person name="Bruce D."/>
            <person name="Goodwin L."/>
            <person name="Pitluck S."/>
            <person name="Peters L."/>
            <person name="Kyrpides N."/>
            <person name="Mavromatis K."/>
            <person name="Ivanova N."/>
            <person name="Ovchinnikova G."/>
            <person name="Teshima H."/>
            <person name="Detter J.C."/>
            <person name="Tapia R."/>
            <person name="Han C."/>
            <person name="Land M."/>
            <person name="Hauser L."/>
            <person name="Markowitz V."/>
            <person name="Cheng J.-F."/>
            <person name="Hugenholtz P."/>
            <person name="Woyke T."/>
            <person name="Wu D."/>
            <person name="Gronow S."/>
            <person name="Wellnitz S."/>
            <person name="Brambilla E."/>
            <person name="Klenk H.-P."/>
            <person name="Eisen J.A."/>
        </authorList>
    </citation>
    <scope>NUCLEOTIDE SEQUENCE [LARGE SCALE GENOMIC DNA]</scope>
    <source>
        <strain evidence="2">ATCC 33096 / DSM 2489 / 6091</strain>
        <plasmid evidence="2">Plasmid pTRESU01</plasmid>
    </source>
</reference>
<dbReference type="AlphaFoldDB" id="F2NYI5"/>
<keyword evidence="1" id="KW-0614">Plasmid</keyword>
<gene>
    <name evidence="1" type="ordered locus">Tresu_2623</name>
</gene>
<accession>F2NYI5</accession>
<dbReference type="OrthoDB" id="8775830at2"/>
<evidence type="ECO:0000313" key="1">
    <source>
        <dbReference type="EMBL" id="AEB15484.1"/>
    </source>
</evidence>
<keyword evidence="2" id="KW-1185">Reference proteome</keyword>